<organism evidence="9 10">
    <name type="scientific">Paenisporosarcina quisquiliarum</name>
    <dbReference type="NCBI Taxonomy" id="365346"/>
    <lineage>
        <taxon>Bacteria</taxon>
        <taxon>Bacillati</taxon>
        <taxon>Bacillota</taxon>
        <taxon>Bacilli</taxon>
        <taxon>Bacillales</taxon>
        <taxon>Caryophanaceae</taxon>
        <taxon>Paenisporosarcina</taxon>
    </lineage>
</organism>
<comment type="caution">
    <text evidence="9">The sequence shown here is derived from an EMBL/GenBank/DDBJ whole genome shotgun (WGS) entry which is preliminary data.</text>
</comment>
<dbReference type="InterPro" id="IPR039424">
    <property type="entry name" value="SBP_5"/>
</dbReference>
<dbReference type="FunFam" id="3.10.105.10:FF:000001">
    <property type="entry name" value="Oligopeptide ABC transporter, oligopeptide-binding protein"/>
    <property type="match status" value="1"/>
</dbReference>
<accession>A0A9X3LGJ3</accession>
<evidence type="ECO:0000256" key="1">
    <source>
        <dbReference type="ARBA" id="ARBA00004196"/>
    </source>
</evidence>
<evidence type="ECO:0000256" key="3">
    <source>
        <dbReference type="ARBA" id="ARBA00022448"/>
    </source>
</evidence>
<evidence type="ECO:0000313" key="10">
    <source>
        <dbReference type="Proteomes" id="UP001152173"/>
    </source>
</evidence>
<dbReference type="Gene3D" id="3.10.105.10">
    <property type="entry name" value="Dipeptide-binding Protein, Domain 3"/>
    <property type="match status" value="1"/>
</dbReference>
<evidence type="ECO:0000256" key="5">
    <source>
        <dbReference type="ARBA" id="ARBA00022856"/>
    </source>
</evidence>
<dbReference type="EMBL" id="JAMKBJ010000003">
    <property type="protein sequence ID" value="MCZ8536571.1"/>
    <property type="molecule type" value="Genomic_DNA"/>
</dbReference>
<keyword evidence="5" id="KW-0571">Peptide transport</keyword>
<dbReference type="InterPro" id="IPR000914">
    <property type="entry name" value="SBP_5_dom"/>
</dbReference>
<keyword evidence="4 7" id="KW-0732">Signal</keyword>
<dbReference type="PROSITE" id="PS51257">
    <property type="entry name" value="PROKAR_LIPOPROTEIN"/>
    <property type="match status" value="1"/>
</dbReference>
<dbReference type="GO" id="GO:1904680">
    <property type="term" value="F:peptide transmembrane transporter activity"/>
    <property type="evidence" value="ECO:0007669"/>
    <property type="project" value="TreeGrafter"/>
</dbReference>
<reference evidence="9" key="1">
    <citation type="submission" date="2022-05" db="EMBL/GenBank/DDBJ databases">
        <authorList>
            <person name="Colautti A."/>
            <person name="Iacumin L."/>
        </authorList>
    </citation>
    <scope>NUCLEOTIDE SEQUENCE</scope>
    <source>
        <strain evidence="9">SK 55</strain>
    </source>
</reference>
<dbReference type="PANTHER" id="PTHR30290">
    <property type="entry name" value="PERIPLASMIC BINDING COMPONENT OF ABC TRANSPORTER"/>
    <property type="match status" value="1"/>
</dbReference>
<feature type="domain" description="Solute-binding protein family 5" evidence="8">
    <location>
        <begin position="106"/>
        <end position="491"/>
    </location>
</feature>
<dbReference type="Proteomes" id="UP001152173">
    <property type="component" value="Unassembled WGS sequence"/>
</dbReference>
<feature type="region of interest" description="Disordered" evidence="6">
    <location>
        <begin position="28"/>
        <end position="56"/>
    </location>
</feature>
<evidence type="ECO:0000256" key="2">
    <source>
        <dbReference type="ARBA" id="ARBA00005695"/>
    </source>
</evidence>
<dbReference type="CDD" id="cd08504">
    <property type="entry name" value="PBP2_OppA"/>
    <property type="match status" value="1"/>
</dbReference>
<comment type="similarity">
    <text evidence="2">Belongs to the bacterial solute-binding protein 5 family.</text>
</comment>
<dbReference type="PANTHER" id="PTHR30290:SF10">
    <property type="entry name" value="PERIPLASMIC OLIGOPEPTIDE-BINDING PROTEIN-RELATED"/>
    <property type="match status" value="1"/>
</dbReference>
<evidence type="ECO:0000256" key="4">
    <source>
        <dbReference type="ARBA" id="ARBA00022729"/>
    </source>
</evidence>
<dbReference type="InterPro" id="IPR030678">
    <property type="entry name" value="Peptide/Ni-bd"/>
</dbReference>
<keyword evidence="3" id="KW-0813">Transport</keyword>
<dbReference type="FunFam" id="3.90.76.10:FF:000001">
    <property type="entry name" value="Oligopeptide ABC transporter substrate-binding protein"/>
    <property type="match status" value="1"/>
</dbReference>
<proteinExistence type="inferred from homology"/>
<dbReference type="GO" id="GO:0015833">
    <property type="term" value="P:peptide transport"/>
    <property type="evidence" value="ECO:0007669"/>
    <property type="project" value="UniProtKB-KW"/>
</dbReference>
<protein>
    <submittedName>
        <fullName evidence="9">Peptide ABC transporter substrate-binding protein</fullName>
    </submittedName>
</protein>
<dbReference type="PIRSF" id="PIRSF002741">
    <property type="entry name" value="MppA"/>
    <property type="match status" value="1"/>
</dbReference>
<evidence type="ECO:0000259" key="8">
    <source>
        <dbReference type="Pfam" id="PF00496"/>
    </source>
</evidence>
<feature type="chain" id="PRO_5040842170" evidence="7">
    <location>
        <begin position="22"/>
        <end position="578"/>
    </location>
</feature>
<dbReference type="GO" id="GO:0043190">
    <property type="term" value="C:ATP-binding cassette (ABC) transporter complex"/>
    <property type="evidence" value="ECO:0007669"/>
    <property type="project" value="InterPro"/>
</dbReference>
<keyword evidence="10" id="KW-1185">Reference proteome</keyword>
<evidence type="ECO:0000256" key="7">
    <source>
        <dbReference type="SAM" id="SignalP"/>
    </source>
</evidence>
<comment type="subcellular location">
    <subcellularLocation>
        <location evidence="1">Cell envelope</location>
    </subcellularLocation>
</comment>
<evidence type="ECO:0000256" key="6">
    <source>
        <dbReference type="SAM" id="MobiDB-lite"/>
    </source>
</evidence>
<keyword evidence="5" id="KW-0653">Protein transport</keyword>
<name>A0A9X3LGJ3_9BACL</name>
<dbReference type="Gene3D" id="3.90.76.10">
    <property type="entry name" value="Dipeptide-binding Protein, Domain 1"/>
    <property type="match status" value="1"/>
</dbReference>
<gene>
    <name evidence="9" type="ORF">M9R32_05170</name>
</gene>
<evidence type="ECO:0000313" key="9">
    <source>
        <dbReference type="EMBL" id="MCZ8536571.1"/>
    </source>
</evidence>
<dbReference type="AlphaFoldDB" id="A0A9X3LGJ3"/>
<dbReference type="GO" id="GO:0030288">
    <property type="term" value="C:outer membrane-bounded periplasmic space"/>
    <property type="evidence" value="ECO:0007669"/>
    <property type="project" value="UniProtKB-ARBA"/>
</dbReference>
<dbReference type="Gene3D" id="3.40.190.10">
    <property type="entry name" value="Periplasmic binding protein-like II"/>
    <property type="match status" value="1"/>
</dbReference>
<dbReference type="RefSeq" id="WP_269925670.1">
    <property type="nucleotide sequence ID" value="NZ_JAMKBJ010000003.1"/>
</dbReference>
<dbReference type="Pfam" id="PF00496">
    <property type="entry name" value="SBP_bac_5"/>
    <property type="match status" value="1"/>
</dbReference>
<feature type="signal peptide" evidence="7">
    <location>
        <begin position="1"/>
        <end position="21"/>
    </location>
</feature>
<sequence length="578" mass="64079">MKKSKLVWLLSLMLVLSVFLAACGKDEPAAPAKETDTEETTDGEGTETETEEEPAEGALDAEQILNLNHVAEIPSLDSSIVEDQVGFDMLGNVNEGLMRLDQENVPVPAMAAEEPTISEDGLTYTFKLRDAKWSDGSPVTANDFEYAWKRAIDPATGSPYGPYMMAGVIKNATAIGEKKAEVADLGVKALDEKTLEVTLERPVPYFISLMSFGTFFPLKEEFVKAQGDKYATNSETVLYNGPFIMTDWDGTGLTWKLKKNEQYWDAETVKLTQINFDVVKEVATAVNLYTTGEKDRTGLSGEYAMQYANDENLLKELEPTIFYFKYNQERNGEKTALANKNIREALAKAFNKDDLASVVLANGSLPANYLVPKEFTFTAEGADFREVNGDLATYNVEEAKAAWDKGLSELGVTELTLEILGGDSDLSKKMDEYFKSQLETNLEGLTITLKEVPFNVRLELDEAQDYDIQVSGWGPDYQDPMTFVDLFVTGSSHNLMSYSNPEFDKLIESAKGELALDAEGRWNAMAQAEKILLADDYAIAPIYQRGTMALVQPYVKGIVSHPFGGDYSYKWAYISGKE</sequence>
<dbReference type="SUPFAM" id="SSF53850">
    <property type="entry name" value="Periplasmic binding protein-like II"/>
    <property type="match status" value="1"/>
</dbReference>
<feature type="compositionally biased region" description="Acidic residues" evidence="6">
    <location>
        <begin position="36"/>
        <end position="55"/>
    </location>
</feature>